<accession>A0ABN9M5P3</accession>
<gene>
    <name evidence="1" type="ORF">RIMI_LOCUS16840550</name>
</gene>
<sequence>MWTGSIIMLCDFSVVQLPFQELHLVITPACVMLRKRQVSVSLSCTPSVSVIILYPECQCHYPVPQVSVSLSCTPS</sequence>
<name>A0ABN9M5P3_9NEOB</name>
<reference evidence="1" key="1">
    <citation type="submission" date="2023-07" db="EMBL/GenBank/DDBJ databases">
        <authorList>
            <person name="Stuckert A."/>
        </authorList>
    </citation>
    <scope>NUCLEOTIDE SEQUENCE</scope>
</reference>
<organism evidence="1 2">
    <name type="scientific">Ranitomeya imitator</name>
    <name type="common">mimic poison frog</name>
    <dbReference type="NCBI Taxonomy" id="111125"/>
    <lineage>
        <taxon>Eukaryota</taxon>
        <taxon>Metazoa</taxon>
        <taxon>Chordata</taxon>
        <taxon>Craniata</taxon>
        <taxon>Vertebrata</taxon>
        <taxon>Euteleostomi</taxon>
        <taxon>Amphibia</taxon>
        <taxon>Batrachia</taxon>
        <taxon>Anura</taxon>
        <taxon>Neobatrachia</taxon>
        <taxon>Hyloidea</taxon>
        <taxon>Dendrobatidae</taxon>
        <taxon>Dendrobatinae</taxon>
        <taxon>Ranitomeya</taxon>
    </lineage>
</organism>
<proteinExistence type="predicted"/>
<keyword evidence="2" id="KW-1185">Reference proteome</keyword>
<protein>
    <submittedName>
        <fullName evidence="1">Uncharacterized protein</fullName>
    </submittedName>
</protein>
<feature type="non-terminal residue" evidence="1">
    <location>
        <position position="75"/>
    </location>
</feature>
<evidence type="ECO:0000313" key="2">
    <source>
        <dbReference type="Proteomes" id="UP001176940"/>
    </source>
</evidence>
<comment type="caution">
    <text evidence="1">The sequence shown here is derived from an EMBL/GenBank/DDBJ whole genome shotgun (WGS) entry which is preliminary data.</text>
</comment>
<evidence type="ECO:0000313" key="1">
    <source>
        <dbReference type="EMBL" id="CAJ0959510.1"/>
    </source>
</evidence>
<dbReference type="EMBL" id="CAUEEQ010047865">
    <property type="protein sequence ID" value="CAJ0959510.1"/>
    <property type="molecule type" value="Genomic_DNA"/>
</dbReference>
<dbReference type="Proteomes" id="UP001176940">
    <property type="component" value="Unassembled WGS sequence"/>
</dbReference>